<dbReference type="EMBL" id="JAKCXM010000199">
    <property type="protein sequence ID" value="KAJ0398970.1"/>
    <property type="molecule type" value="Genomic_DNA"/>
</dbReference>
<dbReference type="Proteomes" id="UP001209570">
    <property type="component" value="Unassembled WGS sequence"/>
</dbReference>
<dbReference type="PANTHER" id="PTHR46573">
    <property type="entry name" value="WD REPEAT, SAM AND U-BOX DOMAIN-CONTAINING PROTEIN 1"/>
    <property type="match status" value="1"/>
</dbReference>
<dbReference type="Gene3D" id="3.30.40.10">
    <property type="entry name" value="Zinc/RING finger domain, C3HC4 (zinc finger)"/>
    <property type="match status" value="1"/>
</dbReference>
<feature type="region of interest" description="Disordered" evidence="1">
    <location>
        <begin position="440"/>
        <end position="535"/>
    </location>
</feature>
<reference evidence="4" key="1">
    <citation type="submission" date="2021-12" db="EMBL/GenBank/DDBJ databases">
        <title>Prjna785345.</title>
        <authorList>
            <person name="Rujirawat T."/>
            <person name="Krajaejun T."/>
        </authorList>
    </citation>
    <scope>NUCLEOTIDE SEQUENCE</scope>
    <source>
        <strain evidence="4">Pi057C3</strain>
    </source>
</reference>
<feature type="domain" description="U-box" evidence="3">
    <location>
        <begin position="536"/>
        <end position="609"/>
    </location>
</feature>
<comment type="caution">
    <text evidence="4">The sequence shown here is derived from an EMBL/GenBank/DDBJ whole genome shotgun (WGS) entry which is preliminary data.</text>
</comment>
<evidence type="ECO:0000259" key="3">
    <source>
        <dbReference type="PROSITE" id="PS51698"/>
    </source>
</evidence>
<proteinExistence type="predicted"/>
<gene>
    <name evidence="4" type="ORF">P43SY_008196</name>
</gene>
<feature type="compositionally biased region" description="Acidic residues" evidence="1">
    <location>
        <begin position="507"/>
        <end position="527"/>
    </location>
</feature>
<dbReference type="AlphaFoldDB" id="A0AAD5M1J6"/>
<feature type="compositionally biased region" description="Polar residues" evidence="1">
    <location>
        <begin position="1"/>
        <end position="11"/>
    </location>
</feature>
<feature type="region of interest" description="Disordered" evidence="1">
    <location>
        <begin position="1"/>
        <end position="65"/>
    </location>
</feature>
<dbReference type="Pfam" id="PF04564">
    <property type="entry name" value="U-box"/>
    <property type="match status" value="1"/>
</dbReference>
<dbReference type="PANTHER" id="PTHR46573:SF1">
    <property type="entry name" value="WD REPEAT, SAM AND U-BOX DOMAIN-CONTAINING PROTEIN 1"/>
    <property type="match status" value="1"/>
</dbReference>
<dbReference type="GO" id="GO:0004842">
    <property type="term" value="F:ubiquitin-protein transferase activity"/>
    <property type="evidence" value="ECO:0007669"/>
    <property type="project" value="InterPro"/>
</dbReference>
<evidence type="ECO:0000313" key="4">
    <source>
        <dbReference type="EMBL" id="KAJ0398970.1"/>
    </source>
</evidence>
<feature type="compositionally biased region" description="Basic and acidic residues" evidence="1">
    <location>
        <begin position="440"/>
        <end position="456"/>
    </location>
</feature>
<dbReference type="SMART" id="SM00504">
    <property type="entry name" value="Ubox"/>
    <property type="match status" value="1"/>
</dbReference>
<feature type="compositionally biased region" description="Low complexity" evidence="1">
    <location>
        <begin position="36"/>
        <end position="46"/>
    </location>
</feature>
<dbReference type="GO" id="GO:0016567">
    <property type="term" value="P:protein ubiquitination"/>
    <property type="evidence" value="ECO:0007669"/>
    <property type="project" value="InterPro"/>
</dbReference>
<evidence type="ECO:0000256" key="1">
    <source>
        <dbReference type="SAM" id="MobiDB-lite"/>
    </source>
</evidence>
<dbReference type="InterPro" id="IPR035892">
    <property type="entry name" value="C2_domain_sf"/>
</dbReference>
<dbReference type="SUPFAM" id="SSF57850">
    <property type="entry name" value="RING/U-box"/>
    <property type="match status" value="1"/>
</dbReference>
<evidence type="ECO:0000313" key="5">
    <source>
        <dbReference type="Proteomes" id="UP001209570"/>
    </source>
</evidence>
<dbReference type="InterPro" id="IPR052085">
    <property type="entry name" value="WD-SAM-U-box"/>
</dbReference>
<dbReference type="CDD" id="cd16655">
    <property type="entry name" value="RING-Ubox_WDSUB1-like"/>
    <property type="match status" value="1"/>
</dbReference>
<dbReference type="InterPro" id="IPR013083">
    <property type="entry name" value="Znf_RING/FYVE/PHD"/>
</dbReference>
<dbReference type="Pfam" id="PF00168">
    <property type="entry name" value="C2"/>
    <property type="match status" value="1"/>
</dbReference>
<dbReference type="InterPro" id="IPR003613">
    <property type="entry name" value="Ubox_domain"/>
</dbReference>
<protein>
    <recommendedName>
        <fullName evidence="6">U-box domain-containing protein</fullName>
    </recommendedName>
</protein>
<dbReference type="InterPro" id="IPR000008">
    <property type="entry name" value="C2_dom"/>
</dbReference>
<feature type="domain" description="C2" evidence="2">
    <location>
        <begin position="55"/>
        <end position="245"/>
    </location>
</feature>
<sequence>MASSPRRTASPQRLDGGMPSSRHPPPPSVNPPPPSSQQQQQQRPESVLGATPPPPPSSSSSSCSTGDMKVAAANVAGTLRVEVLAARNLHAAVLGSLLKWTPSYSNPFVAVSLRRDEFLTTVKEKTLNPSWKETGELAIPLPTEQELLQTVGVSAAGGALAVSGAHVAGAAKKLSDTPGEAEFHACFPCLRVQVFHRADEPDGAESARGLSSAPTRRATDKLIGEVSVPLLPCLLSSASSHRAWYPLSAEDLPDAGQIQLAMNYDCGGMEPLKGDVVRLTGFGGLEYYAKLLPVNARLEVVETFQDQVLAQCKSIEGWTLSFELHRNLLFVVRRPSILRDAQSQLQGQITRVRHSPLVLRARGVWLALPDAQRRQLWQLYQLAAFSGGVVYDVVTRSLQATLHDGVHAGLQTCAQGSSEAVDQVTAEFVRVFWLGSTRERRDGGHAERSRTDDMQRSLEGGPAKGRGRIVEGFGGDDGASGSAEIEWRVSTQEDEDAEEDKRPERAADEEEEEEKQEDSDADNEDDDGRVSVPLESCPDQLICPITGCPMADPVVAADGHTYEREAILHWFATSNKSPMTGMQMPTTQVFPNFTLRQLSEEFQAARARQAERRHHHHAH</sequence>
<feature type="compositionally biased region" description="Pro residues" evidence="1">
    <location>
        <begin position="22"/>
        <end position="35"/>
    </location>
</feature>
<name>A0AAD5M1J6_PYTIN</name>
<evidence type="ECO:0000259" key="2">
    <source>
        <dbReference type="PROSITE" id="PS50004"/>
    </source>
</evidence>
<dbReference type="CDD" id="cd00030">
    <property type="entry name" value="C2"/>
    <property type="match status" value="1"/>
</dbReference>
<dbReference type="PROSITE" id="PS50004">
    <property type="entry name" value="C2"/>
    <property type="match status" value="1"/>
</dbReference>
<keyword evidence="5" id="KW-1185">Reference proteome</keyword>
<dbReference type="PROSITE" id="PS51698">
    <property type="entry name" value="U_BOX"/>
    <property type="match status" value="1"/>
</dbReference>
<dbReference type="Gene3D" id="2.60.40.150">
    <property type="entry name" value="C2 domain"/>
    <property type="match status" value="1"/>
</dbReference>
<dbReference type="SUPFAM" id="SSF49562">
    <property type="entry name" value="C2 domain (Calcium/lipid-binding domain, CaLB)"/>
    <property type="match status" value="1"/>
</dbReference>
<accession>A0AAD5M1J6</accession>
<evidence type="ECO:0008006" key="6">
    <source>
        <dbReference type="Google" id="ProtNLM"/>
    </source>
</evidence>
<organism evidence="4 5">
    <name type="scientific">Pythium insidiosum</name>
    <name type="common">Pythiosis disease agent</name>
    <dbReference type="NCBI Taxonomy" id="114742"/>
    <lineage>
        <taxon>Eukaryota</taxon>
        <taxon>Sar</taxon>
        <taxon>Stramenopiles</taxon>
        <taxon>Oomycota</taxon>
        <taxon>Peronosporomycetes</taxon>
        <taxon>Pythiales</taxon>
        <taxon>Pythiaceae</taxon>
        <taxon>Pythium</taxon>
    </lineage>
</organism>
<dbReference type="SMART" id="SM00239">
    <property type="entry name" value="C2"/>
    <property type="match status" value="1"/>
</dbReference>